<keyword evidence="4" id="KW-1185">Reference proteome</keyword>
<dbReference type="InterPro" id="IPR029063">
    <property type="entry name" value="SAM-dependent_MTases_sf"/>
</dbReference>
<dbReference type="PROSITE" id="PS00092">
    <property type="entry name" value="N6_MTASE"/>
    <property type="match status" value="1"/>
</dbReference>
<evidence type="ECO:0000256" key="2">
    <source>
        <dbReference type="ARBA" id="ARBA00022679"/>
    </source>
</evidence>
<dbReference type="NCBIfam" id="TIGR00095">
    <property type="entry name" value="16S rRNA (guanine(966)-N(2))-methyltransferase RsmD"/>
    <property type="match status" value="1"/>
</dbReference>
<dbReference type="RefSeq" id="WP_238197557.1">
    <property type="nucleotide sequence ID" value="NZ_BPQZ01000019.1"/>
</dbReference>
<dbReference type="PANTHER" id="PTHR43542:SF1">
    <property type="entry name" value="METHYLTRANSFERASE"/>
    <property type="match status" value="1"/>
</dbReference>
<dbReference type="InterPro" id="IPR004398">
    <property type="entry name" value="RNA_MeTrfase_RsmD"/>
</dbReference>
<comment type="caution">
    <text evidence="3">The sequence shown here is derived from an EMBL/GenBank/DDBJ whole genome shotgun (WGS) entry which is preliminary data.</text>
</comment>
<evidence type="ECO:0000313" key="3">
    <source>
        <dbReference type="EMBL" id="GLS71030.1"/>
    </source>
</evidence>
<keyword evidence="1 3" id="KW-0489">Methyltransferase</keyword>
<reference evidence="4" key="1">
    <citation type="journal article" date="2019" name="Int. J. Syst. Evol. Microbiol.">
        <title>The Global Catalogue of Microorganisms (GCM) 10K type strain sequencing project: providing services to taxonomists for standard genome sequencing and annotation.</title>
        <authorList>
            <consortium name="The Broad Institute Genomics Platform"/>
            <consortium name="The Broad Institute Genome Sequencing Center for Infectious Disease"/>
            <person name="Wu L."/>
            <person name="Ma J."/>
        </authorList>
    </citation>
    <scope>NUCLEOTIDE SEQUENCE [LARGE SCALE GENOMIC DNA]</scope>
    <source>
        <strain evidence="4">NBRC 103632</strain>
    </source>
</reference>
<dbReference type="PIRSF" id="PIRSF004553">
    <property type="entry name" value="CHP00095"/>
    <property type="match status" value="1"/>
</dbReference>
<dbReference type="AlphaFoldDB" id="A0AA37TD35"/>
<evidence type="ECO:0000313" key="4">
    <source>
        <dbReference type="Proteomes" id="UP001157440"/>
    </source>
</evidence>
<dbReference type="SUPFAM" id="SSF53335">
    <property type="entry name" value="S-adenosyl-L-methionine-dependent methyltransferases"/>
    <property type="match status" value="1"/>
</dbReference>
<dbReference type="GO" id="GO:0031167">
    <property type="term" value="P:rRNA methylation"/>
    <property type="evidence" value="ECO:0007669"/>
    <property type="project" value="InterPro"/>
</dbReference>
<organism evidence="3 4">
    <name type="scientific">Methylobacterium tardum</name>
    <dbReference type="NCBI Taxonomy" id="374432"/>
    <lineage>
        <taxon>Bacteria</taxon>
        <taxon>Pseudomonadati</taxon>
        <taxon>Pseudomonadota</taxon>
        <taxon>Alphaproteobacteria</taxon>
        <taxon>Hyphomicrobiales</taxon>
        <taxon>Methylobacteriaceae</taxon>
        <taxon>Methylobacterium</taxon>
    </lineage>
</organism>
<keyword evidence="2" id="KW-0808">Transferase</keyword>
<accession>A0AA37TD35</accession>
<sequence length="185" mass="19629">MRIVGGAWRGRRLATPRTDAIRPTSDRLRESLFNVLLHAYDETFAGARVLDLFAGTGALGFEALSRGAAYALLVDEGAEARAVIRANIEALGAGGVTRLFRRDATRLGPAGSAGQFSLVFCDPPYSRDLAPRALASAAAGAWLAPNALAVVEEAEGASVTWPEGFTELERRVYGETAVSFARYAA</sequence>
<dbReference type="GO" id="GO:0008168">
    <property type="term" value="F:methyltransferase activity"/>
    <property type="evidence" value="ECO:0007669"/>
    <property type="project" value="UniProtKB-KW"/>
</dbReference>
<gene>
    <name evidence="3" type="ORF">GCM10007890_30430</name>
</gene>
<dbReference type="Gene3D" id="3.40.50.150">
    <property type="entry name" value="Vaccinia Virus protein VP39"/>
    <property type="match status" value="1"/>
</dbReference>
<dbReference type="GO" id="GO:0003676">
    <property type="term" value="F:nucleic acid binding"/>
    <property type="evidence" value="ECO:0007669"/>
    <property type="project" value="InterPro"/>
</dbReference>
<protein>
    <submittedName>
        <fullName evidence="3">DNA methyltransferase</fullName>
    </submittedName>
</protein>
<dbReference type="PANTHER" id="PTHR43542">
    <property type="entry name" value="METHYLTRANSFERASE"/>
    <property type="match status" value="1"/>
</dbReference>
<dbReference type="Pfam" id="PF03602">
    <property type="entry name" value="Cons_hypoth95"/>
    <property type="match status" value="1"/>
</dbReference>
<proteinExistence type="predicted"/>
<dbReference type="Proteomes" id="UP001157440">
    <property type="component" value="Unassembled WGS sequence"/>
</dbReference>
<dbReference type="EMBL" id="BSPL01000017">
    <property type="protein sequence ID" value="GLS71030.1"/>
    <property type="molecule type" value="Genomic_DNA"/>
</dbReference>
<evidence type="ECO:0000256" key="1">
    <source>
        <dbReference type="ARBA" id="ARBA00022603"/>
    </source>
</evidence>
<dbReference type="InterPro" id="IPR002052">
    <property type="entry name" value="DNA_methylase_N6_adenine_CS"/>
</dbReference>
<dbReference type="CDD" id="cd02440">
    <property type="entry name" value="AdoMet_MTases"/>
    <property type="match status" value="1"/>
</dbReference>
<name>A0AA37TD35_9HYPH</name>